<protein>
    <recommendedName>
        <fullName evidence="3">Thioredoxin</fullName>
    </recommendedName>
</protein>
<dbReference type="Pfam" id="PF14595">
    <property type="entry name" value="Thioredoxin_9"/>
    <property type="match status" value="1"/>
</dbReference>
<evidence type="ECO:0008006" key="3">
    <source>
        <dbReference type="Google" id="ProtNLM"/>
    </source>
</evidence>
<reference evidence="1 2" key="1">
    <citation type="submission" date="2020-08" db="EMBL/GenBank/DDBJ databases">
        <title>Genomic Encyclopedia of Type Strains, Phase IV (KMG-IV): sequencing the most valuable type-strain genomes for metagenomic binning, comparative biology and taxonomic classification.</title>
        <authorList>
            <person name="Goeker M."/>
        </authorList>
    </citation>
    <scope>NUCLEOTIDE SEQUENCE [LARGE SCALE GENOMIC DNA]</scope>
    <source>
        <strain evidence="1 2">DSM 102044</strain>
    </source>
</reference>
<dbReference type="SUPFAM" id="SSF52833">
    <property type="entry name" value="Thioredoxin-like"/>
    <property type="match status" value="1"/>
</dbReference>
<name>A0A841MIJ9_9BACT</name>
<dbReference type="Gene3D" id="3.40.30.10">
    <property type="entry name" value="Glutaredoxin"/>
    <property type="match status" value="1"/>
</dbReference>
<evidence type="ECO:0000313" key="1">
    <source>
        <dbReference type="EMBL" id="MBB6325139.1"/>
    </source>
</evidence>
<keyword evidence="2" id="KW-1185">Reference proteome</keyword>
<dbReference type="InterPro" id="IPR036249">
    <property type="entry name" value="Thioredoxin-like_sf"/>
</dbReference>
<comment type="caution">
    <text evidence="1">The sequence shown here is derived from an EMBL/GenBank/DDBJ whole genome shotgun (WGS) entry which is preliminary data.</text>
</comment>
<sequence length="210" mass="24076">MSQQITHPITSEILQSALSYPIYRQLIDQLLASGKTSGTNHSEANINYTKMNVARMKRVEKTGKVSSEMEALVKSIQEPQVWVVITEAWCGDASQNIPYLAKLAELNSNIDLKLIFRDEHPEVMDQYLTEGARSIPKLIALSQDLSEELFTWGPRPKFLQDRLKAYKLDPQGVSSKEFSEGTYLWYAKDKNQAIEKELMEVISQYQEMLW</sequence>
<organism evidence="1 2">
    <name type="scientific">Algoriphagus iocasae</name>
    <dbReference type="NCBI Taxonomy" id="1836499"/>
    <lineage>
        <taxon>Bacteria</taxon>
        <taxon>Pseudomonadati</taxon>
        <taxon>Bacteroidota</taxon>
        <taxon>Cytophagia</taxon>
        <taxon>Cytophagales</taxon>
        <taxon>Cyclobacteriaceae</taxon>
        <taxon>Algoriphagus</taxon>
    </lineage>
</organism>
<proteinExistence type="predicted"/>
<gene>
    <name evidence="1" type="ORF">FHS59_000754</name>
</gene>
<dbReference type="RefSeq" id="WP_184493186.1">
    <property type="nucleotide sequence ID" value="NZ_JACIJO010000001.1"/>
</dbReference>
<dbReference type="Proteomes" id="UP000588604">
    <property type="component" value="Unassembled WGS sequence"/>
</dbReference>
<dbReference type="EMBL" id="JACIJO010000001">
    <property type="protein sequence ID" value="MBB6325139.1"/>
    <property type="molecule type" value="Genomic_DNA"/>
</dbReference>
<accession>A0A841MIJ9</accession>
<evidence type="ECO:0000313" key="2">
    <source>
        <dbReference type="Proteomes" id="UP000588604"/>
    </source>
</evidence>
<dbReference type="AlphaFoldDB" id="A0A841MIJ9"/>